<feature type="domain" description="HTH arsR-type" evidence="4">
    <location>
        <begin position="19"/>
        <end position="113"/>
    </location>
</feature>
<dbReference type="InterPro" id="IPR036390">
    <property type="entry name" value="WH_DNA-bd_sf"/>
</dbReference>
<dbReference type="InterPro" id="IPR011991">
    <property type="entry name" value="ArsR-like_HTH"/>
</dbReference>
<comment type="caution">
    <text evidence="5">The sequence shown here is derived from an EMBL/GenBank/DDBJ whole genome shotgun (WGS) entry which is preliminary data.</text>
</comment>
<keyword evidence="3" id="KW-0804">Transcription</keyword>
<keyword evidence="1" id="KW-0805">Transcription regulation</keyword>
<accession>A0A7K0DLS3</accession>
<proteinExistence type="predicted"/>
<dbReference type="Gene3D" id="1.10.10.10">
    <property type="entry name" value="Winged helix-like DNA-binding domain superfamily/Winged helix DNA-binding domain"/>
    <property type="match status" value="1"/>
</dbReference>
<dbReference type="InterPro" id="IPR051011">
    <property type="entry name" value="Metal_resp_trans_reg"/>
</dbReference>
<evidence type="ECO:0000313" key="6">
    <source>
        <dbReference type="Proteomes" id="UP000431401"/>
    </source>
</evidence>
<evidence type="ECO:0000256" key="3">
    <source>
        <dbReference type="ARBA" id="ARBA00023163"/>
    </source>
</evidence>
<dbReference type="Proteomes" id="UP000431401">
    <property type="component" value="Unassembled WGS sequence"/>
</dbReference>
<dbReference type="PRINTS" id="PR00778">
    <property type="entry name" value="HTHARSR"/>
</dbReference>
<dbReference type="OrthoDB" id="9810923at2"/>
<dbReference type="PANTHER" id="PTHR43132">
    <property type="entry name" value="ARSENICAL RESISTANCE OPERON REPRESSOR ARSR-RELATED"/>
    <property type="match status" value="1"/>
</dbReference>
<dbReference type="PANTHER" id="PTHR43132:SF8">
    <property type="entry name" value="HTH-TYPE TRANSCRIPTIONAL REGULATOR KMTR"/>
    <property type="match status" value="1"/>
</dbReference>
<dbReference type="SUPFAM" id="SSF46785">
    <property type="entry name" value="Winged helix' DNA-binding domain"/>
    <property type="match status" value="1"/>
</dbReference>
<evidence type="ECO:0000256" key="1">
    <source>
        <dbReference type="ARBA" id="ARBA00023015"/>
    </source>
</evidence>
<sequence length="120" mass="12890">MTPGETTARTTPAGHAERLTDQQVEQAVRMLSMLAEPTRLRLLWALRDDELGVTALAEAAGCTPTAASQHLSKLRLVGLVQQRADGRARLYRLSGGHVLRLVAEALAQAEHTVAGLPHHG</sequence>
<name>A0A7K0DLS3_9NOCA</name>
<dbReference type="RefSeq" id="WP_153339663.1">
    <property type="nucleotide sequence ID" value="NZ_WEGI01000003.1"/>
</dbReference>
<dbReference type="Pfam" id="PF12840">
    <property type="entry name" value="HTH_20"/>
    <property type="match status" value="1"/>
</dbReference>
<dbReference type="InterPro" id="IPR001845">
    <property type="entry name" value="HTH_ArsR_DNA-bd_dom"/>
</dbReference>
<dbReference type="InterPro" id="IPR036388">
    <property type="entry name" value="WH-like_DNA-bd_sf"/>
</dbReference>
<reference evidence="5 6" key="1">
    <citation type="submission" date="2019-10" db="EMBL/GenBank/DDBJ databases">
        <title>Nocardia macrotermitis sp. nov. and Nocardia aurantia sp. nov., isolated from the gut of fungus growing-termite Macrotermes natalensis.</title>
        <authorList>
            <person name="Benndorf R."/>
            <person name="Schwitalla J."/>
            <person name="Martin K."/>
            <person name="De Beer W."/>
            <person name="Kaster A.-K."/>
            <person name="Vollmers J."/>
            <person name="Poulsen M."/>
            <person name="Beemelmanns C."/>
        </authorList>
    </citation>
    <scope>NUCLEOTIDE SEQUENCE [LARGE SCALE GENOMIC DNA]</scope>
    <source>
        <strain evidence="5 6">RB56</strain>
    </source>
</reference>
<gene>
    <name evidence="5" type="primary">kmtR</name>
    <name evidence="5" type="ORF">NRB56_13230</name>
</gene>
<dbReference type="SMART" id="SM00418">
    <property type="entry name" value="HTH_ARSR"/>
    <property type="match status" value="1"/>
</dbReference>
<organism evidence="5 6">
    <name type="scientific">Nocardia aurantia</name>
    <dbReference type="NCBI Taxonomy" id="2585199"/>
    <lineage>
        <taxon>Bacteria</taxon>
        <taxon>Bacillati</taxon>
        <taxon>Actinomycetota</taxon>
        <taxon>Actinomycetes</taxon>
        <taxon>Mycobacteriales</taxon>
        <taxon>Nocardiaceae</taxon>
        <taxon>Nocardia</taxon>
    </lineage>
</organism>
<dbReference type="PROSITE" id="PS50987">
    <property type="entry name" value="HTH_ARSR_2"/>
    <property type="match status" value="1"/>
</dbReference>
<dbReference type="NCBIfam" id="NF033788">
    <property type="entry name" value="HTH_metalloreg"/>
    <property type="match status" value="1"/>
</dbReference>
<dbReference type="GO" id="GO:0003700">
    <property type="term" value="F:DNA-binding transcription factor activity"/>
    <property type="evidence" value="ECO:0007669"/>
    <property type="project" value="InterPro"/>
</dbReference>
<dbReference type="GO" id="GO:0003677">
    <property type="term" value="F:DNA binding"/>
    <property type="evidence" value="ECO:0007669"/>
    <property type="project" value="UniProtKB-KW"/>
</dbReference>
<protein>
    <submittedName>
        <fullName evidence="5">HTH-type transcriptional regulator KmtR</fullName>
    </submittedName>
</protein>
<keyword evidence="2" id="KW-0238">DNA-binding</keyword>
<evidence type="ECO:0000313" key="5">
    <source>
        <dbReference type="EMBL" id="MQY25764.1"/>
    </source>
</evidence>
<dbReference type="CDD" id="cd00090">
    <property type="entry name" value="HTH_ARSR"/>
    <property type="match status" value="1"/>
</dbReference>
<evidence type="ECO:0000259" key="4">
    <source>
        <dbReference type="PROSITE" id="PS50987"/>
    </source>
</evidence>
<evidence type="ECO:0000256" key="2">
    <source>
        <dbReference type="ARBA" id="ARBA00023125"/>
    </source>
</evidence>
<keyword evidence="6" id="KW-1185">Reference proteome</keyword>
<dbReference type="AlphaFoldDB" id="A0A7K0DLS3"/>
<dbReference type="EMBL" id="WEGI01000003">
    <property type="protein sequence ID" value="MQY25764.1"/>
    <property type="molecule type" value="Genomic_DNA"/>
</dbReference>